<dbReference type="AlphaFoldDB" id="A0A1H9V733"/>
<gene>
    <name evidence="1" type="ORF">SAMN05661109_02084</name>
</gene>
<proteinExistence type="predicted"/>
<evidence type="ECO:0000313" key="2">
    <source>
        <dbReference type="Proteomes" id="UP000198929"/>
    </source>
</evidence>
<dbReference type="RefSeq" id="WP_197697201.1">
    <property type="nucleotide sequence ID" value="NZ_CP047199.1"/>
</dbReference>
<name>A0A1H9V733_9CORY</name>
<dbReference type="EMBL" id="FOGQ01000010">
    <property type="protein sequence ID" value="SES17047.1"/>
    <property type="molecule type" value="Genomic_DNA"/>
</dbReference>
<sequence length="43" mass="4553">MADAFETWNALSSTGLVGEFITFFENVGKWSGAASKLIGLASK</sequence>
<accession>A0A1H9V733</accession>
<reference evidence="2" key="1">
    <citation type="submission" date="2016-10" db="EMBL/GenBank/DDBJ databases">
        <authorList>
            <person name="Varghese N."/>
            <person name="Submissions S."/>
        </authorList>
    </citation>
    <scope>NUCLEOTIDE SEQUENCE [LARGE SCALE GENOMIC DNA]</scope>
    <source>
        <strain evidence="2">DSM 20524</strain>
    </source>
</reference>
<organism evidence="1 2">
    <name type="scientific">Corynebacterium cystitidis DSM 20524</name>
    <dbReference type="NCBI Taxonomy" id="1121357"/>
    <lineage>
        <taxon>Bacteria</taxon>
        <taxon>Bacillati</taxon>
        <taxon>Actinomycetota</taxon>
        <taxon>Actinomycetes</taxon>
        <taxon>Mycobacteriales</taxon>
        <taxon>Corynebacteriaceae</taxon>
        <taxon>Corynebacterium</taxon>
    </lineage>
</organism>
<dbReference type="Proteomes" id="UP000198929">
    <property type="component" value="Unassembled WGS sequence"/>
</dbReference>
<evidence type="ECO:0000313" key="1">
    <source>
        <dbReference type="EMBL" id="SES17047.1"/>
    </source>
</evidence>
<evidence type="ECO:0008006" key="3">
    <source>
        <dbReference type="Google" id="ProtNLM"/>
    </source>
</evidence>
<protein>
    <recommendedName>
        <fullName evidence="3">Porin</fullName>
    </recommendedName>
</protein>
<keyword evidence="2" id="KW-1185">Reference proteome</keyword>